<protein>
    <submittedName>
        <fullName evidence="2">WG repeat-containing protein</fullName>
    </submittedName>
</protein>
<dbReference type="InterPro" id="IPR032774">
    <property type="entry name" value="WG_beta_rep"/>
</dbReference>
<sequence length="776" mass="87471">MKRWWWLSGPWQRLAAIGSAGLLLAGVAQAQPAAPPLRAVPQLRPVPEPSGGLVPFRQGQLWGYADTTGVVAIPPIFQTDYEPLPFFQLGFVFLPPTALPATWQPPVATLSGAFMNGRGEVLAVRWEEVAVLQPDGSLRATPRPQAVGKRVLLPQHDATHPLLRDFVEFTVRQFGRGDDTTIVFPNDQPRYHNTYDEHYLGEDRATHTITPPGGRYYQRSMERLRHYALTTTRGQRLTGYKFSHIRHFWDGLAATSVRHDTYWQKIGRQQGWYSGRPPARWGYLDRAGHWRIRPAFDEVSDFRRGVAVVRQGLRYGIIDTKGKFQFPLQANWLSDPDEAGLVRTQIIIYESVTASPDSVQRQRERYRRLGLRWQPPTPEPIAAQFQYLTTTGQPAFAGAGFDDAGPFVQGRAWVRQGERAGLINRAGVWLTPEAYHSLTAAPRFGNGDPETTGSGEFTEDDLREMSADPDLASQEVYGVPPGLWPRRLLPDTAYLVGWRDGYYGLVARASGRETTPCRYDAVLLRPFRGLACLQRADTTYLVDAASGRELLAGDYRGIDVQTSRGRRLYLTRAEPAAWALADSTGRLCTPWVPGRGFPTPEGWLLSQDLNGWTLRDSTGAVGYESPYPIYHPRWSSLWENTTASDRRGDDVLWHWQLPFTYRSSPPGAAYLIQAPDTWRYLDAQLCEIGRSPATRHTRLLPNGWSFGIDSHKRWSILVSDTGQLITMPPPDHPAAAADNEWRQLDTFDYSRAWHGHGVLLTNKGFLTRGRRPLWID</sequence>
<organism evidence="2 3">
    <name type="scientific">Hymenobacter aranciens</name>
    <dbReference type="NCBI Taxonomy" id="3063996"/>
    <lineage>
        <taxon>Bacteria</taxon>
        <taxon>Pseudomonadati</taxon>
        <taxon>Bacteroidota</taxon>
        <taxon>Cytophagia</taxon>
        <taxon>Cytophagales</taxon>
        <taxon>Hymenobacteraceae</taxon>
        <taxon>Hymenobacter</taxon>
    </lineage>
</organism>
<feature type="signal peptide" evidence="1">
    <location>
        <begin position="1"/>
        <end position="30"/>
    </location>
</feature>
<dbReference type="PANTHER" id="PTHR37841">
    <property type="entry name" value="GLR2918 PROTEIN"/>
    <property type="match status" value="1"/>
</dbReference>
<dbReference type="Proteomes" id="UP001176429">
    <property type="component" value="Unassembled WGS sequence"/>
</dbReference>
<comment type="caution">
    <text evidence="2">The sequence shown here is derived from an EMBL/GenBank/DDBJ whole genome shotgun (WGS) entry which is preliminary data.</text>
</comment>
<accession>A0ABT9B7R3</accession>
<feature type="chain" id="PRO_5045881000" evidence="1">
    <location>
        <begin position="31"/>
        <end position="776"/>
    </location>
</feature>
<dbReference type="EMBL" id="JAUQSY010000002">
    <property type="protein sequence ID" value="MDO7873744.1"/>
    <property type="molecule type" value="Genomic_DNA"/>
</dbReference>
<proteinExistence type="predicted"/>
<evidence type="ECO:0000313" key="2">
    <source>
        <dbReference type="EMBL" id="MDO7873744.1"/>
    </source>
</evidence>
<keyword evidence="1" id="KW-0732">Signal</keyword>
<evidence type="ECO:0000256" key="1">
    <source>
        <dbReference type="SAM" id="SignalP"/>
    </source>
</evidence>
<keyword evidence="3" id="KW-1185">Reference proteome</keyword>
<gene>
    <name evidence="2" type="ORF">Q5H93_03295</name>
</gene>
<evidence type="ECO:0000313" key="3">
    <source>
        <dbReference type="Proteomes" id="UP001176429"/>
    </source>
</evidence>
<dbReference type="PANTHER" id="PTHR37841:SF1">
    <property type="entry name" value="DUF3298 DOMAIN-CONTAINING PROTEIN"/>
    <property type="match status" value="1"/>
</dbReference>
<reference evidence="2" key="1">
    <citation type="submission" date="2023-07" db="EMBL/GenBank/DDBJ databases">
        <authorList>
            <person name="Kim M.K."/>
        </authorList>
    </citation>
    <scope>NUCLEOTIDE SEQUENCE</scope>
    <source>
        <strain evidence="2">ASUV-10-1</strain>
    </source>
</reference>
<name>A0ABT9B7R3_9BACT</name>
<dbReference type="Pfam" id="PF14903">
    <property type="entry name" value="WG_beta_rep"/>
    <property type="match status" value="3"/>
</dbReference>
<dbReference type="RefSeq" id="WP_305005060.1">
    <property type="nucleotide sequence ID" value="NZ_JAUQSY010000002.1"/>
</dbReference>